<dbReference type="InterPro" id="IPR029040">
    <property type="entry name" value="RPABC4/Spt4"/>
</dbReference>
<gene>
    <name evidence="1" type="ORF">3S16_10</name>
</gene>
<name>A0A2H4JEP2_9CAUD</name>
<accession>A0A2H4JEP2</accession>
<sequence>MNNQFKVEVQCPFCGACYKRHAREGSKSIRCRFCGMSIFLRKTWKNNLDRIADEPFNQNEYVKDLNEVFE</sequence>
<proteinExistence type="predicted"/>
<evidence type="ECO:0000313" key="1">
    <source>
        <dbReference type="EMBL" id="ASN72663.1"/>
    </source>
</evidence>
<dbReference type="SUPFAM" id="SSF63393">
    <property type="entry name" value="RNA polymerase subunits"/>
    <property type="match status" value="1"/>
</dbReference>
<protein>
    <submittedName>
        <fullName evidence="1">Uncharacterized protein</fullName>
    </submittedName>
</protein>
<organism evidence="1">
    <name type="scientific">uncultured Caudovirales phage</name>
    <dbReference type="NCBI Taxonomy" id="2100421"/>
    <lineage>
        <taxon>Viruses</taxon>
        <taxon>Duplodnaviria</taxon>
        <taxon>Heunggongvirae</taxon>
        <taxon>Uroviricota</taxon>
        <taxon>Caudoviricetes</taxon>
        <taxon>Peduoviridae</taxon>
        <taxon>Maltschvirus</taxon>
        <taxon>Maltschvirus maltsch</taxon>
    </lineage>
</organism>
<reference evidence="1" key="1">
    <citation type="submission" date="2017-06" db="EMBL/GenBank/DDBJ databases">
        <title>Novel phages from South African skin metaviromes.</title>
        <authorList>
            <person name="van Zyl L.J."/>
            <person name="Abrahams Y."/>
            <person name="Stander E.A."/>
            <person name="Kirby B.M."/>
            <person name="Clavaud C."/>
            <person name="Farcet C."/>
            <person name="Breton L."/>
            <person name="Trindade M.I."/>
        </authorList>
    </citation>
    <scope>NUCLEOTIDE SEQUENCE</scope>
</reference>
<dbReference type="EMBL" id="MF417967">
    <property type="protein sequence ID" value="ASN72663.1"/>
    <property type="molecule type" value="Genomic_DNA"/>
</dbReference>